<sequence length="50" mass="5818">MRKPTYINNHLNPYRSSYAYPLESHISFQSSLSSIVASMFSHNPKFLNQI</sequence>
<reference evidence="1" key="1">
    <citation type="submission" date="2018-02" db="EMBL/GenBank/DDBJ databases">
        <title>Rhizophora mucronata_Transcriptome.</title>
        <authorList>
            <person name="Meera S.P."/>
            <person name="Sreeshan A."/>
            <person name="Augustine A."/>
        </authorList>
    </citation>
    <scope>NUCLEOTIDE SEQUENCE</scope>
    <source>
        <tissue evidence="1">Leaf</tissue>
    </source>
</reference>
<protein>
    <submittedName>
        <fullName evidence="1">Uncharacterized protein</fullName>
    </submittedName>
</protein>
<organism evidence="1">
    <name type="scientific">Rhizophora mucronata</name>
    <name type="common">Asiatic mangrove</name>
    <dbReference type="NCBI Taxonomy" id="61149"/>
    <lineage>
        <taxon>Eukaryota</taxon>
        <taxon>Viridiplantae</taxon>
        <taxon>Streptophyta</taxon>
        <taxon>Embryophyta</taxon>
        <taxon>Tracheophyta</taxon>
        <taxon>Spermatophyta</taxon>
        <taxon>Magnoliopsida</taxon>
        <taxon>eudicotyledons</taxon>
        <taxon>Gunneridae</taxon>
        <taxon>Pentapetalae</taxon>
        <taxon>rosids</taxon>
        <taxon>fabids</taxon>
        <taxon>Malpighiales</taxon>
        <taxon>Rhizophoraceae</taxon>
        <taxon>Rhizophora</taxon>
    </lineage>
</organism>
<dbReference type="AlphaFoldDB" id="A0A2P2L462"/>
<dbReference type="EMBL" id="GGEC01032300">
    <property type="protein sequence ID" value="MBX12784.1"/>
    <property type="molecule type" value="Transcribed_RNA"/>
</dbReference>
<evidence type="ECO:0000313" key="1">
    <source>
        <dbReference type="EMBL" id="MBX12784.1"/>
    </source>
</evidence>
<proteinExistence type="predicted"/>
<accession>A0A2P2L462</accession>
<name>A0A2P2L462_RHIMU</name>